<dbReference type="SUPFAM" id="SSF49879">
    <property type="entry name" value="SMAD/FHA domain"/>
    <property type="match status" value="1"/>
</dbReference>
<dbReference type="Pfam" id="PF00498">
    <property type="entry name" value="FHA"/>
    <property type="match status" value="1"/>
</dbReference>
<keyword evidence="6" id="KW-1185">Reference proteome</keyword>
<protein>
    <submittedName>
        <fullName evidence="5">Cyclic nucleotide-binding domain-containing protein</fullName>
    </submittedName>
</protein>
<feature type="domain" description="FHA" evidence="3">
    <location>
        <begin position="251"/>
        <end position="310"/>
    </location>
</feature>
<dbReference type="Gene3D" id="2.60.120.10">
    <property type="entry name" value="Jelly Rolls"/>
    <property type="match status" value="1"/>
</dbReference>
<dbReference type="CDD" id="cd00038">
    <property type="entry name" value="CAP_ED"/>
    <property type="match status" value="1"/>
</dbReference>
<dbReference type="EMBL" id="JANFQO010000004">
    <property type="protein sequence ID" value="MCQ4164164.1"/>
    <property type="molecule type" value="Genomic_DNA"/>
</dbReference>
<dbReference type="InterPro" id="IPR018490">
    <property type="entry name" value="cNMP-bd_dom_sf"/>
</dbReference>
<feature type="domain" description="Cyclic nucleotide-binding" evidence="4">
    <location>
        <begin position="8"/>
        <end position="108"/>
    </location>
</feature>
<dbReference type="SUPFAM" id="SSF51206">
    <property type="entry name" value="cAMP-binding domain-like"/>
    <property type="match status" value="1"/>
</dbReference>
<dbReference type="PRINTS" id="PR00103">
    <property type="entry name" value="CAMPKINASE"/>
</dbReference>
<feature type="compositionally biased region" description="Pro residues" evidence="2">
    <location>
        <begin position="192"/>
        <end position="220"/>
    </location>
</feature>
<organism evidence="5 6">
    <name type="scientific">Tahibacter harae</name>
    <dbReference type="NCBI Taxonomy" id="2963937"/>
    <lineage>
        <taxon>Bacteria</taxon>
        <taxon>Pseudomonadati</taxon>
        <taxon>Pseudomonadota</taxon>
        <taxon>Gammaproteobacteria</taxon>
        <taxon>Lysobacterales</taxon>
        <taxon>Rhodanobacteraceae</taxon>
        <taxon>Tahibacter</taxon>
    </lineage>
</organism>
<comment type="caution">
    <text evidence="5">The sequence shown here is derived from an EMBL/GenBank/DDBJ whole genome shotgun (WGS) entry which is preliminary data.</text>
</comment>
<evidence type="ECO:0000313" key="6">
    <source>
        <dbReference type="Proteomes" id="UP001165498"/>
    </source>
</evidence>
<dbReference type="InterPro" id="IPR050397">
    <property type="entry name" value="Env_Response_Regulators"/>
</dbReference>
<dbReference type="InterPro" id="IPR014710">
    <property type="entry name" value="RmlC-like_jellyroll"/>
</dbReference>
<dbReference type="Proteomes" id="UP001165498">
    <property type="component" value="Unassembled WGS sequence"/>
</dbReference>
<dbReference type="SMART" id="SM00100">
    <property type="entry name" value="cNMP"/>
    <property type="match status" value="1"/>
</dbReference>
<evidence type="ECO:0000259" key="4">
    <source>
        <dbReference type="PROSITE" id="PS50042"/>
    </source>
</evidence>
<name>A0ABT1QPF1_9GAMM</name>
<dbReference type="InterPro" id="IPR000253">
    <property type="entry name" value="FHA_dom"/>
</dbReference>
<proteinExistence type="predicted"/>
<dbReference type="InterPro" id="IPR000595">
    <property type="entry name" value="cNMP-bd_dom"/>
</dbReference>
<evidence type="ECO:0000313" key="5">
    <source>
        <dbReference type="EMBL" id="MCQ4164164.1"/>
    </source>
</evidence>
<dbReference type="PROSITE" id="PS50042">
    <property type="entry name" value="CNMP_BINDING_3"/>
    <property type="match status" value="1"/>
</dbReference>
<dbReference type="RefSeq" id="WP_255912504.1">
    <property type="nucleotide sequence ID" value="NZ_JANFQO010000004.1"/>
</dbReference>
<accession>A0ABT1QPF1</accession>
<feature type="region of interest" description="Disordered" evidence="2">
    <location>
        <begin position="187"/>
        <end position="221"/>
    </location>
</feature>
<dbReference type="PROSITE" id="PS50006">
    <property type="entry name" value="FHA_DOMAIN"/>
    <property type="match status" value="1"/>
</dbReference>
<dbReference type="Pfam" id="PF00027">
    <property type="entry name" value="cNMP_binding"/>
    <property type="match status" value="1"/>
</dbReference>
<reference evidence="5" key="1">
    <citation type="submission" date="2022-07" db="EMBL/GenBank/DDBJ databases">
        <title>Tahibacter sp., a new gammaproteobacterium isolated from the silt sample collected at pig farm.</title>
        <authorList>
            <person name="Chen H."/>
        </authorList>
    </citation>
    <scope>NUCLEOTIDE SEQUENCE</scope>
    <source>
        <strain evidence="5">P2K</strain>
    </source>
</reference>
<evidence type="ECO:0000259" key="3">
    <source>
        <dbReference type="PROSITE" id="PS50006"/>
    </source>
</evidence>
<dbReference type="PANTHER" id="PTHR24567">
    <property type="entry name" value="CRP FAMILY TRANSCRIPTIONAL REGULATORY PROTEIN"/>
    <property type="match status" value="1"/>
</dbReference>
<evidence type="ECO:0000256" key="2">
    <source>
        <dbReference type="SAM" id="MobiDB-lite"/>
    </source>
</evidence>
<dbReference type="PANTHER" id="PTHR24567:SF68">
    <property type="entry name" value="DNA-BINDING TRANSCRIPTIONAL DUAL REGULATOR CRP"/>
    <property type="match status" value="1"/>
</dbReference>
<dbReference type="InterPro" id="IPR008984">
    <property type="entry name" value="SMAD_FHA_dom_sf"/>
</dbReference>
<evidence type="ECO:0000256" key="1">
    <source>
        <dbReference type="ARBA" id="ARBA00004496"/>
    </source>
</evidence>
<sequence>MAKANDLYVDVAAGQYLFREGDAGAEMYIIESGRIAILRAARGSEPLALLEPGDFLGEMAILEDQPRFASALAQADTRLLRIERGAFAELLRQNVEIAIRIMRKLVLRQRRTELRVNELQKALQQLRDPAGQAAVAPGAAGQAAVERAAAGSAPAPAAVPVAPVVVPAPADSAAVARPSAAAQAPAFAGAPVPAPPSAPPAVAPTPPAPSPPAAAPPVAAPAPAARESAGLALLHAATGERFVLEPGRSEFLVGRIDPVTGITPEINLGPLDTARSLSRRHAKLLRQGALLFLREEVGTANGTFLNGQRLATGAAVGVKPGDRLRFGTIEIELIAL</sequence>
<comment type="subcellular location">
    <subcellularLocation>
        <location evidence="1">Cytoplasm</location>
    </subcellularLocation>
</comment>
<gene>
    <name evidence="5" type="ORF">NM961_05515</name>
</gene>
<dbReference type="Gene3D" id="2.60.200.20">
    <property type="match status" value="1"/>
</dbReference>